<dbReference type="InterPro" id="IPR017968">
    <property type="entry name" value="Acylphosphatase_CS"/>
</dbReference>
<dbReference type="PANTHER" id="PTHR47268:SF4">
    <property type="entry name" value="ACYLPHOSPHATASE"/>
    <property type="match status" value="1"/>
</dbReference>
<dbReference type="EC" id="3.6.1.7" evidence="2 5"/>
<feature type="active site" evidence="5">
    <location>
        <position position="38"/>
    </location>
</feature>
<evidence type="ECO:0000256" key="6">
    <source>
        <dbReference type="RuleBase" id="RU000553"/>
    </source>
</evidence>
<dbReference type="SUPFAM" id="SSF54975">
    <property type="entry name" value="Acylphosphatase/BLUF domain-like"/>
    <property type="match status" value="1"/>
</dbReference>
<keyword evidence="3 5" id="KW-0378">Hydrolase</keyword>
<dbReference type="GO" id="GO:0003998">
    <property type="term" value="F:acylphosphatase activity"/>
    <property type="evidence" value="ECO:0007669"/>
    <property type="project" value="UniProtKB-EC"/>
</dbReference>
<evidence type="ECO:0000256" key="4">
    <source>
        <dbReference type="ARBA" id="ARBA00047645"/>
    </source>
</evidence>
<dbReference type="STRING" id="1035.BN961_01078"/>
<evidence type="ECO:0000256" key="3">
    <source>
        <dbReference type="ARBA" id="ARBA00022801"/>
    </source>
</evidence>
<dbReference type="InterPro" id="IPR001792">
    <property type="entry name" value="Acylphosphatase-like_dom"/>
</dbReference>
<reference evidence="9 10" key="1">
    <citation type="journal article" date="2014" name="Genome Announc.">
        <title>Genome Sequence of Afipia felis Strain 76713, Isolated in Hospital Water Using an Amoeba Co-Culture Procedure.</title>
        <authorList>
            <person name="Benamar S."/>
            <person name="La Scola B."/>
            <person name="Croce O."/>
        </authorList>
    </citation>
    <scope>NUCLEOTIDE SEQUENCE [LARGE SCALE GENOMIC DNA]</scope>
    <source>
        <strain evidence="9 10">76713</strain>
    </source>
</reference>
<evidence type="ECO:0000256" key="2">
    <source>
        <dbReference type="ARBA" id="ARBA00012150"/>
    </source>
</evidence>
<proteinExistence type="inferred from homology"/>
<dbReference type="EMBL" id="CCAZ020000001">
    <property type="protein sequence ID" value="CEG07678.1"/>
    <property type="molecule type" value="Genomic_DNA"/>
</dbReference>
<dbReference type="PROSITE" id="PS00150">
    <property type="entry name" value="ACYLPHOSPHATASE_1"/>
    <property type="match status" value="1"/>
</dbReference>
<dbReference type="AlphaFoldDB" id="A0A090N6Y8"/>
<dbReference type="PROSITE" id="PS51160">
    <property type="entry name" value="ACYLPHOSPHATASE_3"/>
    <property type="match status" value="1"/>
</dbReference>
<dbReference type="Gene3D" id="3.30.70.100">
    <property type="match status" value="1"/>
</dbReference>
<evidence type="ECO:0000313" key="10">
    <source>
        <dbReference type="Proteomes" id="UP000035762"/>
    </source>
</evidence>
<dbReference type="Pfam" id="PF00708">
    <property type="entry name" value="Acylphosphatase"/>
    <property type="match status" value="1"/>
</dbReference>
<dbReference type="InterPro" id="IPR036046">
    <property type="entry name" value="Acylphosphatase-like_dom_sf"/>
</dbReference>
<feature type="active site" evidence="5">
    <location>
        <position position="20"/>
    </location>
</feature>
<dbReference type="PANTHER" id="PTHR47268">
    <property type="entry name" value="ACYLPHOSPHATASE"/>
    <property type="match status" value="1"/>
</dbReference>
<dbReference type="RefSeq" id="WP_244469053.1">
    <property type="nucleotide sequence ID" value="NZ_CCAZ020000001.1"/>
</dbReference>
<dbReference type="PROSITE" id="PS00151">
    <property type="entry name" value="ACYLPHOSPHATASE_2"/>
    <property type="match status" value="1"/>
</dbReference>
<evidence type="ECO:0000259" key="8">
    <source>
        <dbReference type="PROSITE" id="PS51160"/>
    </source>
</evidence>
<dbReference type="Proteomes" id="UP000035762">
    <property type="component" value="Unassembled WGS sequence"/>
</dbReference>
<gene>
    <name evidence="9" type="primary">acyP</name>
    <name evidence="9" type="ORF">BN961_01078</name>
</gene>
<comment type="caution">
    <text evidence="9">The sequence shown here is derived from an EMBL/GenBank/DDBJ whole genome shotgun (WGS) entry which is preliminary data.</text>
</comment>
<feature type="domain" description="Acylphosphatase-like" evidence="8">
    <location>
        <begin position="5"/>
        <end position="90"/>
    </location>
</feature>
<dbReference type="InterPro" id="IPR020456">
    <property type="entry name" value="Acylphosphatase"/>
</dbReference>
<evidence type="ECO:0000256" key="1">
    <source>
        <dbReference type="ARBA" id="ARBA00005614"/>
    </source>
</evidence>
<protein>
    <recommendedName>
        <fullName evidence="2 5">Acylphosphatase</fullName>
        <ecNumber evidence="2 5">3.6.1.7</ecNumber>
    </recommendedName>
</protein>
<evidence type="ECO:0000256" key="5">
    <source>
        <dbReference type="PROSITE-ProRule" id="PRU00520"/>
    </source>
</evidence>
<evidence type="ECO:0000313" key="9">
    <source>
        <dbReference type="EMBL" id="CEG07678.1"/>
    </source>
</evidence>
<evidence type="ECO:0000256" key="7">
    <source>
        <dbReference type="RuleBase" id="RU004168"/>
    </source>
</evidence>
<sequence length="102" mass="11094">MARTIRHLLIHGRVQGVGFRAWAQDTAEGLGVEGWVRNRRGGEVEMLIAGSPQAVAAMAEACRRGPSFAHAAGSRSERRGRTNCGFTERKGVLLACQRFKGM</sequence>
<name>A0A090N6Y8_AFIFE</name>
<comment type="similarity">
    <text evidence="1 7">Belongs to the acylphosphatase family.</text>
</comment>
<organism evidence="9 10">
    <name type="scientific">Afipia felis</name>
    <name type="common">Cat scratch disease bacillus</name>
    <dbReference type="NCBI Taxonomy" id="1035"/>
    <lineage>
        <taxon>Bacteria</taxon>
        <taxon>Pseudomonadati</taxon>
        <taxon>Pseudomonadota</taxon>
        <taxon>Alphaproteobacteria</taxon>
        <taxon>Hyphomicrobiales</taxon>
        <taxon>Nitrobacteraceae</taxon>
        <taxon>Afipia</taxon>
    </lineage>
</organism>
<keyword evidence="10" id="KW-1185">Reference proteome</keyword>
<accession>A0A090N6Y8</accession>
<comment type="catalytic activity">
    <reaction evidence="4 5 6">
        <text>an acyl phosphate + H2O = a carboxylate + phosphate + H(+)</text>
        <dbReference type="Rhea" id="RHEA:14965"/>
        <dbReference type="ChEBI" id="CHEBI:15377"/>
        <dbReference type="ChEBI" id="CHEBI:15378"/>
        <dbReference type="ChEBI" id="CHEBI:29067"/>
        <dbReference type="ChEBI" id="CHEBI:43474"/>
        <dbReference type="ChEBI" id="CHEBI:59918"/>
        <dbReference type="EC" id="3.6.1.7"/>
    </reaction>
</comment>